<proteinExistence type="inferred from homology"/>
<accession>A0AAE0JVN1</accession>
<evidence type="ECO:0000313" key="5">
    <source>
        <dbReference type="Proteomes" id="UP001287356"/>
    </source>
</evidence>
<dbReference type="InterPro" id="IPR024253">
    <property type="entry name" value="Phosducin_thioredoxin-like_dom"/>
</dbReference>
<organism evidence="4 5">
    <name type="scientific">Lasiosphaeria ovina</name>
    <dbReference type="NCBI Taxonomy" id="92902"/>
    <lineage>
        <taxon>Eukaryota</taxon>
        <taxon>Fungi</taxon>
        <taxon>Dikarya</taxon>
        <taxon>Ascomycota</taxon>
        <taxon>Pezizomycotina</taxon>
        <taxon>Sordariomycetes</taxon>
        <taxon>Sordariomycetidae</taxon>
        <taxon>Sordariales</taxon>
        <taxon>Lasiosphaeriaceae</taxon>
        <taxon>Lasiosphaeria</taxon>
    </lineage>
</organism>
<dbReference type="CDD" id="cd02988">
    <property type="entry name" value="Phd_like_VIAF"/>
    <property type="match status" value="1"/>
</dbReference>
<comment type="caution">
    <text evidence="4">The sequence shown here is derived from an EMBL/GenBank/DDBJ whole genome shotgun (WGS) entry which is preliminary data.</text>
</comment>
<name>A0AAE0JVN1_9PEZI</name>
<keyword evidence="5" id="KW-1185">Reference proteome</keyword>
<reference evidence="4" key="2">
    <citation type="submission" date="2023-06" db="EMBL/GenBank/DDBJ databases">
        <authorList>
            <consortium name="Lawrence Berkeley National Laboratory"/>
            <person name="Haridas S."/>
            <person name="Hensen N."/>
            <person name="Bonometti L."/>
            <person name="Westerberg I."/>
            <person name="Brannstrom I.O."/>
            <person name="Guillou S."/>
            <person name="Cros-Aarteil S."/>
            <person name="Calhoun S."/>
            <person name="Kuo A."/>
            <person name="Mondo S."/>
            <person name="Pangilinan J."/>
            <person name="Riley R."/>
            <person name="Labutti K."/>
            <person name="Andreopoulos B."/>
            <person name="Lipzen A."/>
            <person name="Chen C."/>
            <person name="Yanf M."/>
            <person name="Daum C."/>
            <person name="Ng V."/>
            <person name="Clum A."/>
            <person name="Steindorff A."/>
            <person name="Ohm R."/>
            <person name="Martin F."/>
            <person name="Silar P."/>
            <person name="Natvig D."/>
            <person name="Lalanne C."/>
            <person name="Gautier V."/>
            <person name="Ament-Velasquez S.L."/>
            <person name="Kruys A."/>
            <person name="Hutchinson M.I."/>
            <person name="Powell A.J."/>
            <person name="Barry K."/>
            <person name="Miller A.N."/>
            <person name="Grigoriev I.V."/>
            <person name="Debuchy R."/>
            <person name="Gladieux P."/>
            <person name="Thoren M.H."/>
            <person name="Johannesson H."/>
        </authorList>
    </citation>
    <scope>NUCLEOTIDE SEQUENCE</scope>
    <source>
        <strain evidence="4">CBS 958.72</strain>
    </source>
</reference>
<dbReference type="PANTHER" id="PTHR45809">
    <property type="entry name" value="VIRAL IAP-ASSOCIATED FACTOR HOMOLOG"/>
    <property type="match status" value="1"/>
</dbReference>
<dbReference type="Pfam" id="PF02114">
    <property type="entry name" value="Phosducin"/>
    <property type="match status" value="1"/>
</dbReference>
<dbReference type="InterPro" id="IPR051498">
    <property type="entry name" value="Phosducin-like_chap/apop_reg"/>
</dbReference>
<evidence type="ECO:0000256" key="1">
    <source>
        <dbReference type="ARBA" id="ARBA00009686"/>
    </source>
</evidence>
<dbReference type="EMBL" id="JAULSN010000009">
    <property type="protein sequence ID" value="KAK3365286.1"/>
    <property type="molecule type" value="Genomic_DNA"/>
</dbReference>
<evidence type="ECO:0000313" key="4">
    <source>
        <dbReference type="EMBL" id="KAK3365286.1"/>
    </source>
</evidence>
<feature type="region of interest" description="Disordered" evidence="2">
    <location>
        <begin position="226"/>
        <end position="258"/>
    </location>
</feature>
<comment type="similarity">
    <text evidence="1">Belongs to the phosducin family.</text>
</comment>
<feature type="domain" description="Phosducin" evidence="3">
    <location>
        <begin position="70"/>
        <end position="229"/>
    </location>
</feature>
<dbReference type="SUPFAM" id="SSF52833">
    <property type="entry name" value="Thioredoxin-like"/>
    <property type="match status" value="1"/>
</dbReference>
<gene>
    <name evidence="4" type="ORF">B0T24DRAFT_537644</name>
</gene>
<dbReference type="InterPro" id="IPR036249">
    <property type="entry name" value="Thioredoxin-like_sf"/>
</dbReference>
<evidence type="ECO:0000256" key="2">
    <source>
        <dbReference type="SAM" id="MobiDB-lite"/>
    </source>
</evidence>
<dbReference type="Proteomes" id="UP001287356">
    <property type="component" value="Unassembled WGS sequence"/>
</dbReference>
<dbReference type="PANTHER" id="PTHR45809:SF3">
    <property type="entry name" value="VIRAL IAP-ASSOCIATED FACTOR HOMOLOG"/>
    <property type="match status" value="1"/>
</dbReference>
<sequence length="258" mass="29485">MATPADQRIAVPIDDPNADTEWNDILRKHGVIPEKPPSPTPMIEEAINEARRLAHENRLEGKDLDELDELEDEEDEEFLEQYRQRRLQELSSIQKRAVHGSVYPISKPDYSREVTDASHKGVVFVNLTSSLTTNVESRVLSELWRQAAQEYGDIKFCEIRASQAIENYPERNCPTILVYSNGDILKQIVTLMTLNGVRMSMLDLDKLLVEVGAVPGNDIRVLKRRREAEDAEEERLLNKNIKSSNDRSRGDDDGDDWD</sequence>
<reference evidence="4" key="1">
    <citation type="journal article" date="2023" name="Mol. Phylogenet. Evol.">
        <title>Genome-scale phylogeny and comparative genomics of the fungal order Sordariales.</title>
        <authorList>
            <person name="Hensen N."/>
            <person name="Bonometti L."/>
            <person name="Westerberg I."/>
            <person name="Brannstrom I.O."/>
            <person name="Guillou S."/>
            <person name="Cros-Aarteil S."/>
            <person name="Calhoun S."/>
            <person name="Haridas S."/>
            <person name="Kuo A."/>
            <person name="Mondo S."/>
            <person name="Pangilinan J."/>
            <person name="Riley R."/>
            <person name="LaButti K."/>
            <person name="Andreopoulos B."/>
            <person name="Lipzen A."/>
            <person name="Chen C."/>
            <person name="Yan M."/>
            <person name="Daum C."/>
            <person name="Ng V."/>
            <person name="Clum A."/>
            <person name="Steindorff A."/>
            <person name="Ohm R.A."/>
            <person name="Martin F."/>
            <person name="Silar P."/>
            <person name="Natvig D.O."/>
            <person name="Lalanne C."/>
            <person name="Gautier V."/>
            <person name="Ament-Velasquez S.L."/>
            <person name="Kruys A."/>
            <person name="Hutchinson M.I."/>
            <person name="Powell A.J."/>
            <person name="Barry K."/>
            <person name="Miller A.N."/>
            <person name="Grigoriev I.V."/>
            <person name="Debuchy R."/>
            <person name="Gladieux P."/>
            <person name="Hiltunen Thoren M."/>
            <person name="Johannesson H."/>
        </authorList>
    </citation>
    <scope>NUCLEOTIDE SEQUENCE</scope>
    <source>
        <strain evidence="4">CBS 958.72</strain>
    </source>
</reference>
<dbReference type="Gene3D" id="3.40.30.10">
    <property type="entry name" value="Glutaredoxin"/>
    <property type="match status" value="1"/>
</dbReference>
<dbReference type="AlphaFoldDB" id="A0AAE0JVN1"/>
<protein>
    <submittedName>
        <fullName evidence="4">Thioredoxin-like protein</fullName>
    </submittedName>
</protein>
<dbReference type="GO" id="GO:0005737">
    <property type="term" value="C:cytoplasm"/>
    <property type="evidence" value="ECO:0007669"/>
    <property type="project" value="TreeGrafter"/>
</dbReference>
<evidence type="ECO:0000259" key="3">
    <source>
        <dbReference type="Pfam" id="PF02114"/>
    </source>
</evidence>
<dbReference type="GO" id="GO:0006457">
    <property type="term" value="P:protein folding"/>
    <property type="evidence" value="ECO:0007669"/>
    <property type="project" value="TreeGrafter"/>
</dbReference>